<evidence type="ECO:0000313" key="3">
    <source>
        <dbReference type="EMBL" id="BAY53406.1"/>
    </source>
</evidence>
<organism evidence="3 4">
    <name type="scientific">Leptolyngbya boryana NIES-2135</name>
    <dbReference type="NCBI Taxonomy" id="1973484"/>
    <lineage>
        <taxon>Bacteria</taxon>
        <taxon>Bacillati</taxon>
        <taxon>Cyanobacteriota</taxon>
        <taxon>Cyanophyceae</taxon>
        <taxon>Leptolyngbyales</taxon>
        <taxon>Leptolyngbyaceae</taxon>
        <taxon>Leptolyngbya group</taxon>
        <taxon>Leptolyngbya</taxon>
    </lineage>
</organism>
<keyword evidence="4" id="KW-1185">Reference proteome</keyword>
<dbReference type="GO" id="GO:0015074">
    <property type="term" value="P:DNA integration"/>
    <property type="evidence" value="ECO:0007669"/>
    <property type="project" value="InterPro"/>
</dbReference>
<protein>
    <recommendedName>
        <fullName evidence="2">Integrase SAM-like N-terminal domain-containing protein</fullName>
    </recommendedName>
</protein>
<gene>
    <name evidence="3" type="ORF">NIES2135_02110</name>
</gene>
<evidence type="ECO:0000313" key="4">
    <source>
        <dbReference type="Proteomes" id="UP000217895"/>
    </source>
</evidence>
<dbReference type="EMBL" id="AP018203">
    <property type="protein sequence ID" value="BAY53406.1"/>
    <property type="molecule type" value="Genomic_DNA"/>
</dbReference>
<evidence type="ECO:0000259" key="2">
    <source>
        <dbReference type="Pfam" id="PF13495"/>
    </source>
</evidence>
<dbReference type="InterPro" id="IPR010998">
    <property type="entry name" value="Integrase_recombinase_N"/>
</dbReference>
<dbReference type="GO" id="GO:0003677">
    <property type="term" value="F:DNA binding"/>
    <property type="evidence" value="ECO:0007669"/>
    <property type="project" value="UniProtKB-KW"/>
</dbReference>
<accession>A0A1Z4J9G9</accession>
<feature type="domain" description="Integrase SAM-like N-terminal" evidence="2">
    <location>
        <begin position="15"/>
        <end position="64"/>
    </location>
</feature>
<dbReference type="InterPro" id="IPR004107">
    <property type="entry name" value="Integrase_SAM-like_N"/>
</dbReference>
<dbReference type="Gene3D" id="1.10.150.130">
    <property type="match status" value="1"/>
</dbReference>
<dbReference type="Pfam" id="PF13495">
    <property type="entry name" value="Phage_int_SAM_4"/>
    <property type="match status" value="1"/>
</dbReference>
<sequence length="67" mass="8099">MELGFALMEPRPRKLLEQVSDLLRVKHYSYRTEQTYIQWIRRCILFHNKTHPKDMGSPNFVGFLYVV</sequence>
<dbReference type="AlphaFoldDB" id="A0A1Z4J9G9"/>
<reference evidence="3 4" key="1">
    <citation type="submission" date="2017-06" db="EMBL/GenBank/DDBJ databases">
        <title>Genome sequencing of cyanobaciteial culture collection at National Institute for Environmental Studies (NIES).</title>
        <authorList>
            <person name="Hirose Y."/>
            <person name="Shimura Y."/>
            <person name="Fujisawa T."/>
            <person name="Nakamura Y."/>
            <person name="Kawachi M."/>
        </authorList>
    </citation>
    <scope>NUCLEOTIDE SEQUENCE [LARGE SCALE GENOMIC DNA]</scope>
    <source>
        <strain evidence="3 4">NIES-2135</strain>
    </source>
</reference>
<dbReference type="Proteomes" id="UP000217895">
    <property type="component" value="Chromosome"/>
</dbReference>
<keyword evidence="1" id="KW-0238">DNA-binding</keyword>
<proteinExistence type="predicted"/>
<name>A0A1Z4J9G9_LEPBY</name>
<evidence type="ECO:0000256" key="1">
    <source>
        <dbReference type="ARBA" id="ARBA00023125"/>
    </source>
</evidence>